<proteinExistence type="inferred from homology"/>
<dbReference type="PANTHER" id="PTHR18964">
    <property type="entry name" value="ROK (REPRESSOR, ORF, KINASE) FAMILY"/>
    <property type="match status" value="1"/>
</dbReference>
<protein>
    <submittedName>
        <fullName evidence="2">ROK family transcriptional regulator</fullName>
    </submittedName>
</protein>
<dbReference type="Gene3D" id="1.10.10.10">
    <property type="entry name" value="Winged helix-like DNA-binding domain superfamily/Winged helix DNA-binding domain"/>
    <property type="match status" value="1"/>
</dbReference>
<dbReference type="RefSeq" id="WP_307782496.1">
    <property type="nucleotide sequence ID" value="NZ_JAFBCM010000001.1"/>
</dbReference>
<dbReference type="InterPro" id="IPR036388">
    <property type="entry name" value="WH-like_DNA-bd_sf"/>
</dbReference>
<comment type="caution">
    <text evidence="2">The sequence shown here is derived from an EMBL/GenBank/DDBJ whole genome shotgun (WGS) entry which is preliminary data.</text>
</comment>
<accession>A0ABV7YMB5</accession>
<dbReference type="PANTHER" id="PTHR18964:SF173">
    <property type="entry name" value="GLUCOKINASE"/>
    <property type="match status" value="1"/>
</dbReference>
<reference evidence="3" key="1">
    <citation type="journal article" date="2019" name="Int. J. Syst. Evol. Microbiol.">
        <title>The Global Catalogue of Microorganisms (GCM) 10K type strain sequencing project: providing services to taxonomists for standard genome sequencing and annotation.</title>
        <authorList>
            <consortium name="The Broad Institute Genomics Platform"/>
            <consortium name="The Broad Institute Genome Sequencing Center for Infectious Disease"/>
            <person name="Wu L."/>
            <person name="Ma J."/>
        </authorList>
    </citation>
    <scope>NUCLEOTIDE SEQUENCE [LARGE SCALE GENOMIC DNA]</scope>
    <source>
        <strain evidence="3">CGMCC 4.7241</strain>
    </source>
</reference>
<dbReference type="Pfam" id="PF13412">
    <property type="entry name" value="HTH_24"/>
    <property type="match status" value="1"/>
</dbReference>
<dbReference type="EMBL" id="JBHRZH010000044">
    <property type="protein sequence ID" value="MFC3765979.1"/>
    <property type="molecule type" value="Genomic_DNA"/>
</dbReference>
<dbReference type="Gene3D" id="3.30.420.40">
    <property type="match status" value="2"/>
</dbReference>
<evidence type="ECO:0000313" key="2">
    <source>
        <dbReference type="EMBL" id="MFC3765979.1"/>
    </source>
</evidence>
<dbReference type="InterPro" id="IPR000600">
    <property type="entry name" value="ROK"/>
</dbReference>
<dbReference type="InterPro" id="IPR036390">
    <property type="entry name" value="WH_DNA-bd_sf"/>
</dbReference>
<keyword evidence="3" id="KW-1185">Reference proteome</keyword>
<sequence>MTLKPGSQASLRAANIRRVLAAVRSRGVLSQAEIARVTGLSPASVSNIVRHLGEAGTVDVSPGVRGGRRAQEVRIRSEQGLVLGLDFGHRHIRVALADLRYTVLAERKRACNVGASGSDALDVAQSLVAEVLEEVGGTHRDVRAAGVGLPAPLPVDGRLASWPILPGWDSIDPRGDLGERLGVDVYADNDANLGARGELVFGAGRGIANLAYVKAATGLGAGLVVDGRIYHGYAGSAGEIGHLTIDETGPICSCGNRGCLETLVGGPFLLELIRHSHPHLRTVEDLVQAAVDGDGGCRRVLADAARHIGFVAANLCNVVNPERVVVGGDLAAAGEVLLEPLRAAMPRYAVISVAETPVVAAETGDRAEVLGALVLAAEQVDLLGEQAEERWDGVGTPAPTAVAQAGSALRQREDARWG</sequence>
<dbReference type="SUPFAM" id="SSF46785">
    <property type="entry name" value="Winged helix' DNA-binding domain"/>
    <property type="match status" value="1"/>
</dbReference>
<comment type="similarity">
    <text evidence="1">Belongs to the ROK (NagC/XylR) family.</text>
</comment>
<dbReference type="Pfam" id="PF00480">
    <property type="entry name" value="ROK"/>
    <property type="match status" value="1"/>
</dbReference>
<dbReference type="InterPro" id="IPR043129">
    <property type="entry name" value="ATPase_NBD"/>
</dbReference>
<evidence type="ECO:0000256" key="1">
    <source>
        <dbReference type="ARBA" id="ARBA00006479"/>
    </source>
</evidence>
<name>A0ABV7YMB5_9ACTN</name>
<dbReference type="Proteomes" id="UP001595699">
    <property type="component" value="Unassembled WGS sequence"/>
</dbReference>
<organism evidence="2 3">
    <name type="scientific">Tenggerimyces flavus</name>
    <dbReference type="NCBI Taxonomy" id="1708749"/>
    <lineage>
        <taxon>Bacteria</taxon>
        <taxon>Bacillati</taxon>
        <taxon>Actinomycetota</taxon>
        <taxon>Actinomycetes</taxon>
        <taxon>Propionibacteriales</taxon>
        <taxon>Nocardioidaceae</taxon>
        <taxon>Tenggerimyces</taxon>
    </lineage>
</organism>
<gene>
    <name evidence="2" type="ORF">ACFOUW_34445</name>
</gene>
<evidence type="ECO:0000313" key="3">
    <source>
        <dbReference type="Proteomes" id="UP001595699"/>
    </source>
</evidence>
<dbReference type="SUPFAM" id="SSF53067">
    <property type="entry name" value="Actin-like ATPase domain"/>
    <property type="match status" value="1"/>
</dbReference>